<name>A0ABQ6HHQ2_9GAMM</name>
<dbReference type="Pfam" id="PF13401">
    <property type="entry name" value="AAA_22"/>
    <property type="match status" value="1"/>
</dbReference>
<reference evidence="2 3" key="1">
    <citation type="submission" date="2023-03" db="EMBL/GenBank/DDBJ databases">
        <title>Thalassotalea loyana LMG 22536T draft genome sequence.</title>
        <authorList>
            <person name="Sawabe T."/>
        </authorList>
    </citation>
    <scope>NUCLEOTIDE SEQUENCE [LARGE SCALE GENOMIC DNA]</scope>
    <source>
        <strain evidence="2 3">LMG 22536</strain>
    </source>
</reference>
<comment type="caution">
    <text evidence="2">The sequence shown here is derived from an EMBL/GenBank/DDBJ whole genome shotgun (WGS) entry which is preliminary data.</text>
</comment>
<dbReference type="InterPro" id="IPR049945">
    <property type="entry name" value="AAA_22"/>
</dbReference>
<dbReference type="SMART" id="SM00382">
    <property type="entry name" value="AAA"/>
    <property type="match status" value="1"/>
</dbReference>
<dbReference type="InterPro" id="IPR027417">
    <property type="entry name" value="P-loop_NTPase"/>
</dbReference>
<dbReference type="EMBL" id="BSSV01000005">
    <property type="protein sequence ID" value="GLX86076.1"/>
    <property type="molecule type" value="Genomic_DNA"/>
</dbReference>
<accession>A0ABQ6HHQ2</accession>
<evidence type="ECO:0000259" key="1">
    <source>
        <dbReference type="SMART" id="SM00382"/>
    </source>
</evidence>
<dbReference type="Gene3D" id="6.10.20.30">
    <property type="match status" value="1"/>
</dbReference>
<dbReference type="InterPro" id="IPR003593">
    <property type="entry name" value="AAA+_ATPase"/>
</dbReference>
<evidence type="ECO:0000313" key="3">
    <source>
        <dbReference type="Proteomes" id="UP001157134"/>
    </source>
</evidence>
<sequence>MQLPKHYVKAVYQETGIRQYDSNPFIEALPPILSVKQAGSSLKGEIIYKPSDRLADAKARMHMVVSLLDDYFQPLSQHVLLEERIGMMIRRGYVGRNLCDGSLNKKLQEGYELIKADGYHPVNFATEKTTARSMSLIGISGSGKSTSLDRILNTYPQVIYHESSNFIQITYLKIECPNNGDLESLCLNFFSAVDGILDTDYERRYAKQRLSVPKMLALMRQTANNRAIGVLVIDEIQRLSQVRSGGKEQMLEFFVELVNQVGIPVVLVGTPKARPIFELELQSGRRSAGFGSIYWETIPQLIYKKGKGQTDNSNWINFTNDLWKYQWLKHGDNPLTDDIRDCWYDLSQGVLDIVMKLFVLAQLRAIANKKERITVGIMKSVYEQELKPVHPMLNALRSGDADRIKKYSDLRVTDIDKKILELGSQIMSSAHKEEENLFGGNNEALRLFNLMLQLDEKYDKDILTALIKRIFKESPQQNFAEMLPILITWYNEQQRETKSKKYSSPKTMKRKDWHSLDCEDLRFVFDYCEAENTDLHDSLEQRSLLFNLEYWVAGF</sequence>
<dbReference type="Pfam" id="PF11426">
    <property type="entry name" value="Tn7_TnsC_Int"/>
    <property type="match status" value="1"/>
</dbReference>
<proteinExistence type="predicted"/>
<keyword evidence="3" id="KW-1185">Reference proteome</keyword>
<gene>
    <name evidence="2" type="ORF">tloyanaT_23290</name>
</gene>
<evidence type="ECO:0000313" key="2">
    <source>
        <dbReference type="EMBL" id="GLX86076.1"/>
    </source>
</evidence>
<dbReference type="Gene3D" id="3.40.50.300">
    <property type="entry name" value="P-loop containing nucleotide triphosphate hydrolases"/>
    <property type="match status" value="1"/>
</dbReference>
<dbReference type="SUPFAM" id="SSF52540">
    <property type="entry name" value="P-loop containing nucleoside triphosphate hydrolases"/>
    <property type="match status" value="1"/>
</dbReference>
<dbReference type="InterPro" id="IPR021542">
    <property type="entry name" value="Tn7_TnsC"/>
</dbReference>
<dbReference type="RefSeq" id="WP_284298765.1">
    <property type="nucleotide sequence ID" value="NZ_BSSV01000005.1"/>
</dbReference>
<feature type="domain" description="AAA+ ATPase" evidence="1">
    <location>
        <begin position="130"/>
        <end position="299"/>
    </location>
</feature>
<organism evidence="2 3">
    <name type="scientific">Thalassotalea loyana</name>
    <dbReference type="NCBI Taxonomy" id="280483"/>
    <lineage>
        <taxon>Bacteria</taxon>
        <taxon>Pseudomonadati</taxon>
        <taxon>Pseudomonadota</taxon>
        <taxon>Gammaproteobacteria</taxon>
        <taxon>Alteromonadales</taxon>
        <taxon>Colwelliaceae</taxon>
        <taxon>Thalassotalea</taxon>
    </lineage>
</organism>
<protein>
    <recommendedName>
        <fullName evidence="1">AAA+ ATPase domain-containing protein</fullName>
    </recommendedName>
</protein>
<dbReference type="Proteomes" id="UP001157134">
    <property type="component" value="Unassembled WGS sequence"/>
</dbReference>